<evidence type="ECO:0000313" key="5">
    <source>
        <dbReference type="Proteomes" id="UP000760545"/>
    </source>
</evidence>
<feature type="domain" description="Glycosyltransferase subfamily 4-like N-terminal" evidence="3">
    <location>
        <begin position="4"/>
        <end position="148"/>
    </location>
</feature>
<evidence type="ECO:0000313" key="4">
    <source>
        <dbReference type="EMBL" id="NJX15052.1"/>
    </source>
</evidence>
<dbReference type="Proteomes" id="UP000760545">
    <property type="component" value="Unassembled WGS sequence"/>
</dbReference>
<reference evidence="4 5" key="1">
    <citation type="submission" date="2020-03" db="EMBL/GenBank/DDBJ databases">
        <title>Tamlana sp. nov, isolated from XXX.</title>
        <authorList>
            <person name="Cao W.R."/>
        </authorList>
    </citation>
    <scope>NUCLEOTIDE SEQUENCE [LARGE SCALE GENOMIC DNA]</scope>
    <source>
        <strain evidence="4 5">HST1-43</strain>
    </source>
</reference>
<dbReference type="EMBL" id="JAAVJS010000006">
    <property type="protein sequence ID" value="NJX15052.1"/>
    <property type="molecule type" value="Genomic_DNA"/>
</dbReference>
<evidence type="ECO:0000259" key="2">
    <source>
        <dbReference type="Pfam" id="PF00534"/>
    </source>
</evidence>
<keyword evidence="1" id="KW-1133">Transmembrane helix</keyword>
<protein>
    <submittedName>
        <fullName evidence="4">Glycosyltransferase family 4 protein</fullName>
    </submittedName>
</protein>
<comment type="caution">
    <text evidence="4">The sequence shown here is derived from an EMBL/GenBank/DDBJ whole genome shotgun (WGS) entry which is preliminary data.</text>
</comment>
<dbReference type="PANTHER" id="PTHR12526">
    <property type="entry name" value="GLYCOSYLTRANSFERASE"/>
    <property type="match status" value="1"/>
</dbReference>
<dbReference type="Pfam" id="PF00534">
    <property type="entry name" value="Glycos_transf_1"/>
    <property type="match status" value="1"/>
</dbReference>
<gene>
    <name evidence="4" type="ORF">HC176_06070</name>
</gene>
<dbReference type="Gene3D" id="3.40.50.2000">
    <property type="entry name" value="Glycogen Phosphorylase B"/>
    <property type="match status" value="2"/>
</dbReference>
<keyword evidence="1" id="KW-0812">Transmembrane</keyword>
<proteinExistence type="predicted"/>
<dbReference type="RefSeq" id="WP_167917290.1">
    <property type="nucleotide sequence ID" value="NZ_JAAVJS010000006.1"/>
</dbReference>
<keyword evidence="5" id="KW-1185">Reference proteome</keyword>
<sequence>MSDYFTDLANTFSKKYKVLVFTDVKTAQNALSRDVIVKYWPSGRPTQVKDFIFFYKEIRKFKPSMCISVFGAVNVFLIISFITRVKARIAWVRTLSTQFPQRKILLCRKALVYKFATKIIANSKATKFDVSDKYFVNKNKINVIPNAVRDYNSVLPEIKTDRNKIVYIGRLHPSKGVDVLLRALAILIKTSPHVNLDIIGAGSMRSELELLVDDLKLKNRVSFLGAKSKNEVLTCLRGAYCSVVPSYSEAFGFTVIEAMSVGTCVIGTNNTGIKETIQDNKTGLLFETGDHEMLAEKLRHIYSNQNFRDKLALNGYRSFLKFYEVSERVKQDFIFFEDYM</sequence>
<accession>A0ABX1DCK2</accession>
<feature type="transmembrane region" description="Helical" evidence="1">
    <location>
        <begin position="65"/>
        <end position="83"/>
    </location>
</feature>
<dbReference type="InterPro" id="IPR028098">
    <property type="entry name" value="Glyco_trans_4-like_N"/>
</dbReference>
<dbReference type="InterPro" id="IPR001296">
    <property type="entry name" value="Glyco_trans_1"/>
</dbReference>
<dbReference type="Pfam" id="PF13439">
    <property type="entry name" value="Glyco_transf_4"/>
    <property type="match status" value="1"/>
</dbReference>
<name>A0ABX1DCK2_9FLAO</name>
<dbReference type="CDD" id="cd03801">
    <property type="entry name" value="GT4_PimA-like"/>
    <property type="match status" value="1"/>
</dbReference>
<feature type="domain" description="Glycosyl transferase family 1" evidence="2">
    <location>
        <begin position="157"/>
        <end position="316"/>
    </location>
</feature>
<dbReference type="SUPFAM" id="SSF53756">
    <property type="entry name" value="UDP-Glycosyltransferase/glycogen phosphorylase"/>
    <property type="match status" value="1"/>
</dbReference>
<evidence type="ECO:0000256" key="1">
    <source>
        <dbReference type="SAM" id="Phobius"/>
    </source>
</evidence>
<dbReference type="PANTHER" id="PTHR12526:SF637">
    <property type="entry name" value="GLYCOSYLTRANSFERASE EPSF-RELATED"/>
    <property type="match status" value="1"/>
</dbReference>
<keyword evidence="1" id="KW-0472">Membrane</keyword>
<organism evidence="4 5">
    <name type="scientific">Tamlana crocina</name>
    <dbReference type="NCBI Taxonomy" id="393006"/>
    <lineage>
        <taxon>Bacteria</taxon>
        <taxon>Pseudomonadati</taxon>
        <taxon>Bacteroidota</taxon>
        <taxon>Flavobacteriia</taxon>
        <taxon>Flavobacteriales</taxon>
        <taxon>Flavobacteriaceae</taxon>
        <taxon>Tamlana</taxon>
    </lineage>
</organism>
<evidence type="ECO:0000259" key="3">
    <source>
        <dbReference type="Pfam" id="PF13439"/>
    </source>
</evidence>